<accession>A0A5N0V1U1</accession>
<feature type="domain" description="Mycothiol-dependent maleylpyruvate isomerase metal-binding" evidence="1">
    <location>
        <begin position="16"/>
        <end position="133"/>
    </location>
</feature>
<evidence type="ECO:0000259" key="1">
    <source>
        <dbReference type="Pfam" id="PF11716"/>
    </source>
</evidence>
<dbReference type="EMBL" id="VMNW02000026">
    <property type="protein sequence ID" value="KAA9159975.1"/>
    <property type="molecule type" value="Genomic_DNA"/>
</dbReference>
<dbReference type="OrthoDB" id="3671213at2"/>
<dbReference type="PANTHER" id="PTHR40758:SF1">
    <property type="entry name" value="CONSERVED PROTEIN"/>
    <property type="match status" value="1"/>
</dbReference>
<dbReference type="AlphaFoldDB" id="A0A5N0V1U1"/>
<comment type="caution">
    <text evidence="2">The sequence shown here is derived from an EMBL/GenBank/DDBJ whole genome shotgun (WGS) entry which is preliminary data.</text>
</comment>
<dbReference type="GO" id="GO:0046872">
    <property type="term" value="F:metal ion binding"/>
    <property type="evidence" value="ECO:0007669"/>
    <property type="project" value="InterPro"/>
</dbReference>
<dbReference type="InterPro" id="IPR024344">
    <property type="entry name" value="MDMPI_metal-binding"/>
</dbReference>
<evidence type="ECO:0000313" key="3">
    <source>
        <dbReference type="Proteomes" id="UP000319769"/>
    </source>
</evidence>
<organism evidence="2 3">
    <name type="scientific">Amycolatopsis acidicola</name>
    <dbReference type="NCBI Taxonomy" id="2596893"/>
    <lineage>
        <taxon>Bacteria</taxon>
        <taxon>Bacillati</taxon>
        <taxon>Actinomycetota</taxon>
        <taxon>Actinomycetes</taxon>
        <taxon>Pseudonocardiales</taxon>
        <taxon>Pseudonocardiaceae</taxon>
        <taxon>Amycolatopsis</taxon>
    </lineage>
</organism>
<gene>
    <name evidence="2" type="ORF">FPZ12_018975</name>
</gene>
<keyword evidence="3" id="KW-1185">Reference proteome</keyword>
<evidence type="ECO:0000313" key="2">
    <source>
        <dbReference type="EMBL" id="KAA9159975.1"/>
    </source>
</evidence>
<sequence length="254" mass="27930">MSGQALIDPGRFVETLGTEVELLVAAANASSASTPVPAAPGFTIGEVLRHLGGSYRVAWHWLTEGRDPRGWQEDPIPGQSTEDYLRSGLVDLLDEVTTHDAGAYAASWWPADRTYGFWCRRMAHETTVHRFDVEEAAGRPITGVAEDFALDGVDEVLSAWFAQRLALLGVSGTAHWSVGVRTGGHHWIARAGPGYTEAWRCSADEAALADGLVTGSPMDVYLWLWGRRSHRWVGWDKGDNEIAQFWALMRLATR</sequence>
<reference evidence="2" key="1">
    <citation type="submission" date="2019-09" db="EMBL/GenBank/DDBJ databases">
        <authorList>
            <person name="Teo W.F.A."/>
            <person name="Duangmal K."/>
        </authorList>
    </citation>
    <scope>NUCLEOTIDE SEQUENCE [LARGE SCALE GENOMIC DNA]</scope>
    <source>
        <strain evidence="2">K81G1</strain>
    </source>
</reference>
<dbReference type="PANTHER" id="PTHR40758">
    <property type="entry name" value="CONSERVED PROTEIN"/>
    <property type="match status" value="1"/>
</dbReference>
<dbReference type="RefSeq" id="WP_144757724.1">
    <property type="nucleotide sequence ID" value="NZ_VMNW02000026.1"/>
</dbReference>
<dbReference type="Proteomes" id="UP000319769">
    <property type="component" value="Unassembled WGS sequence"/>
</dbReference>
<protein>
    <recommendedName>
        <fullName evidence="1">Mycothiol-dependent maleylpyruvate isomerase metal-binding domain-containing protein</fullName>
    </recommendedName>
</protein>
<dbReference type="SUPFAM" id="SSF109854">
    <property type="entry name" value="DinB/YfiT-like putative metalloenzymes"/>
    <property type="match status" value="1"/>
</dbReference>
<name>A0A5N0V1U1_9PSEU</name>
<dbReference type="InterPro" id="IPR034660">
    <property type="entry name" value="DinB/YfiT-like"/>
</dbReference>
<dbReference type="GO" id="GO:0005886">
    <property type="term" value="C:plasma membrane"/>
    <property type="evidence" value="ECO:0007669"/>
    <property type="project" value="TreeGrafter"/>
</dbReference>
<proteinExistence type="predicted"/>
<dbReference type="Pfam" id="PF11716">
    <property type="entry name" value="MDMPI_N"/>
    <property type="match status" value="1"/>
</dbReference>